<name>A0A941DT10_9BACI</name>
<evidence type="ECO:0000313" key="2">
    <source>
        <dbReference type="Proteomes" id="UP000675284"/>
    </source>
</evidence>
<protein>
    <recommendedName>
        <fullName evidence="3">DUF2642 domain-containing protein</fullName>
    </recommendedName>
</protein>
<organism evidence="1 2">
    <name type="scientific">Virgibacillus salarius</name>
    <dbReference type="NCBI Taxonomy" id="447199"/>
    <lineage>
        <taxon>Bacteria</taxon>
        <taxon>Bacillati</taxon>
        <taxon>Bacillota</taxon>
        <taxon>Bacilli</taxon>
        <taxon>Bacillales</taxon>
        <taxon>Bacillaceae</taxon>
        <taxon>Virgibacillus</taxon>
    </lineage>
</organism>
<sequence length="66" mass="7263">MFLYTFSAELNTRVGSNVEVATDSNLIEGILSNVTSQLVLVIDVSNGYGTEKIYISLNAINFVRFT</sequence>
<reference evidence="1" key="1">
    <citation type="submission" date="2021-04" db="EMBL/GenBank/DDBJ databases">
        <title>Isolation and polyphasic classification of algal microorganism.</title>
        <authorList>
            <person name="Wang S."/>
        </authorList>
    </citation>
    <scope>NUCLEOTIDE SEQUENCE</scope>
    <source>
        <strain evidence="1">720a</strain>
    </source>
</reference>
<keyword evidence="2" id="KW-1185">Reference proteome</keyword>
<proteinExistence type="predicted"/>
<dbReference type="Proteomes" id="UP000675284">
    <property type="component" value="Unassembled WGS sequence"/>
</dbReference>
<evidence type="ECO:0008006" key="3">
    <source>
        <dbReference type="Google" id="ProtNLM"/>
    </source>
</evidence>
<accession>A0A941DT10</accession>
<gene>
    <name evidence="1" type="ORF">KCX74_11325</name>
</gene>
<dbReference type="EMBL" id="JAGSOT010000030">
    <property type="protein sequence ID" value="MBR7796629.1"/>
    <property type="molecule type" value="Genomic_DNA"/>
</dbReference>
<dbReference type="RefSeq" id="WP_026682470.1">
    <property type="nucleotide sequence ID" value="NZ_BAAACY010000044.1"/>
</dbReference>
<evidence type="ECO:0000313" key="1">
    <source>
        <dbReference type="EMBL" id="MBR7796629.1"/>
    </source>
</evidence>
<comment type="caution">
    <text evidence="1">The sequence shown here is derived from an EMBL/GenBank/DDBJ whole genome shotgun (WGS) entry which is preliminary data.</text>
</comment>
<dbReference type="AlphaFoldDB" id="A0A941DT10"/>